<dbReference type="InterPro" id="IPR028098">
    <property type="entry name" value="Glyco_trans_4-like_N"/>
</dbReference>
<evidence type="ECO:0000256" key="2">
    <source>
        <dbReference type="ARBA" id="ARBA00022679"/>
    </source>
</evidence>
<organism evidence="6 7">
    <name type="scientific">Paractinoplanes rhizophilus</name>
    <dbReference type="NCBI Taxonomy" id="1416877"/>
    <lineage>
        <taxon>Bacteria</taxon>
        <taxon>Bacillati</taxon>
        <taxon>Actinomycetota</taxon>
        <taxon>Actinomycetes</taxon>
        <taxon>Micromonosporales</taxon>
        <taxon>Micromonosporaceae</taxon>
        <taxon>Paractinoplanes</taxon>
    </lineage>
</organism>
<keyword evidence="1" id="KW-0328">Glycosyltransferase</keyword>
<dbReference type="Pfam" id="PF13439">
    <property type="entry name" value="Glyco_transf_4"/>
    <property type="match status" value="1"/>
</dbReference>
<dbReference type="Gene3D" id="3.40.50.2000">
    <property type="entry name" value="Glycogen Phosphorylase B"/>
    <property type="match status" value="2"/>
</dbReference>
<accession>A0ABW2HW13</accession>
<feature type="domain" description="Glycosyl transferase family 1" evidence="4">
    <location>
        <begin position="130"/>
        <end position="279"/>
    </location>
</feature>
<evidence type="ECO:0000313" key="7">
    <source>
        <dbReference type="Proteomes" id="UP001596548"/>
    </source>
</evidence>
<reference evidence="7" key="1">
    <citation type="journal article" date="2019" name="Int. J. Syst. Evol. Microbiol.">
        <title>The Global Catalogue of Microorganisms (GCM) 10K type strain sequencing project: providing services to taxonomists for standard genome sequencing and annotation.</title>
        <authorList>
            <consortium name="The Broad Institute Genomics Platform"/>
            <consortium name="The Broad Institute Genome Sequencing Center for Infectious Disease"/>
            <person name="Wu L."/>
            <person name="Ma J."/>
        </authorList>
    </citation>
    <scope>NUCLEOTIDE SEQUENCE [LARGE SCALE GENOMIC DNA]</scope>
    <source>
        <strain evidence="7">XZYJT-10</strain>
    </source>
</reference>
<proteinExistence type="predicted"/>
<dbReference type="EMBL" id="JBHTBJ010000022">
    <property type="protein sequence ID" value="MFC7277368.1"/>
    <property type="molecule type" value="Genomic_DNA"/>
</dbReference>
<keyword evidence="2" id="KW-0808">Transferase</keyword>
<feature type="domain" description="Glycosyltransferase subfamily 4-like N-terminal" evidence="5">
    <location>
        <begin position="15"/>
        <end position="115"/>
    </location>
</feature>
<sequence>MSAGHFPSLMAYFGAVLTGLRRLERRWQPDVIVEDFAAPFSSIAVPYLTRTPVVGVVQWLFAADKAKQYHLPFQHIERLGVGAHDTLVAVSEDLAGELRARNPSADVRAVPNGLEPVAWHVRPRQRGDHMLFLGRLEMAQKGMDLLLDAYAQIAAYTRSDLVIAGDGPDEAALRARAESLGIAHRLHWLGRIDGPARFEILAAARLVCMPSCYETFGMVAAESLAVGTPVVAFDIPCLRALVRPGVGVPVEAFDVRALAGAMLALANDPARCARLGAAGPDSVRHLDWDAVAAAQLAAYESVLPARPVARVAGRGGPGHPGPARPCPQRVPRPAAARRSDLGPGRREPHR</sequence>
<evidence type="ECO:0000256" key="3">
    <source>
        <dbReference type="SAM" id="MobiDB-lite"/>
    </source>
</evidence>
<evidence type="ECO:0000259" key="5">
    <source>
        <dbReference type="Pfam" id="PF13439"/>
    </source>
</evidence>
<dbReference type="PANTHER" id="PTHR12526:SF510">
    <property type="entry name" value="D-INOSITOL 3-PHOSPHATE GLYCOSYLTRANSFERASE"/>
    <property type="match status" value="1"/>
</dbReference>
<evidence type="ECO:0000259" key="4">
    <source>
        <dbReference type="Pfam" id="PF00534"/>
    </source>
</evidence>
<evidence type="ECO:0000256" key="1">
    <source>
        <dbReference type="ARBA" id="ARBA00022676"/>
    </source>
</evidence>
<name>A0ABW2HW13_9ACTN</name>
<evidence type="ECO:0000313" key="6">
    <source>
        <dbReference type="EMBL" id="MFC7277368.1"/>
    </source>
</evidence>
<dbReference type="Pfam" id="PF00534">
    <property type="entry name" value="Glycos_transf_1"/>
    <property type="match status" value="1"/>
</dbReference>
<comment type="caution">
    <text evidence="6">The sequence shown here is derived from an EMBL/GenBank/DDBJ whole genome shotgun (WGS) entry which is preliminary data.</text>
</comment>
<protein>
    <submittedName>
        <fullName evidence="6">Glycosyltransferase</fullName>
    </submittedName>
</protein>
<feature type="compositionally biased region" description="Basic and acidic residues" evidence="3">
    <location>
        <begin position="337"/>
        <end position="350"/>
    </location>
</feature>
<feature type="region of interest" description="Disordered" evidence="3">
    <location>
        <begin position="310"/>
        <end position="350"/>
    </location>
</feature>
<feature type="compositionally biased region" description="Pro residues" evidence="3">
    <location>
        <begin position="319"/>
        <end position="330"/>
    </location>
</feature>
<dbReference type="SUPFAM" id="SSF53756">
    <property type="entry name" value="UDP-Glycosyltransferase/glycogen phosphorylase"/>
    <property type="match status" value="1"/>
</dbReference>
<keyword evidence="7" id="KW-1185">Reference proteome</keyword>
<dbReference type="RefSeq" id="WP_378973096.1">
    <property type="nucleotide sequence ID" value="NZ_JBHTBJ010000022.1"/>
</dbReference>
<dbReference type="PANTHER" id="PTHR12526">
    <property type="entry name" value="GLYCOSYLTRANSFERASE"/>
    <property type="match status" value="1"/>
</dbReference>
<dbReference type="Proteomes" id="UP001596548">
    <property type="component" value="Unassembled WGS sequence"/>
</dbReference>
<gene>
    <name evidence="6" type="ORF">ACFQS1_25530</name>
</gene>
<dbReference type="InterPro" id="IPR001296">
    <property type="entry name" value="Glyco_trans_1"/>
</dbReference>